<evidence type="ECO:0000313" key="1">
    <source>
        <dbReference type="EMBL" id="KAF9642293.1"/>
    </source>
</evidence>
<name>A0ACB6YYY6_THEGA</name>
<gene>
    <name evidence="1" type="ORF">BDM02DRAFT_3105839</name>
</gene>
<dbReference type="Proteomes" id="UP000886501">
    <property type="component" value="Unassembled WGS sequence"/>
</dbReference>
<organism evidence="1 2">
    <name type="scientific">Thelephora ganbajun</name>
    <name type="common">Ganba fungus</name>
    <dbReference type="NCBI Taxonomy" id="370292"/>
    <lineage>
        <taxon>Eukaryota</taxon>
        <taxon>Fungi</taxon>
        <taxon>Dikarya</taxon>
        <taxon>Basidiomycota</taxon>
        <taxon>Agaricomycotina</taxon>
        <taxon>Agaricomycetes</taxon>
        <taxon>Thelephorales</taxon>
        <taxon>Thelephoraceae</taxon>
        <taxon>Thelephora</taxon>
    </lineage>
</organism>
<dbReference type="EMBL" id="MU118554">
    <property type="protein sequence ID" value="KAF9642293.1"/>
    <property type="molecule type" value="Genomic_DNA"/>
</dbReference>
<evidence type="ECO:0000313" key="2">
    <source>
        <dbReference type="Proteomes" id="UP000886501"/>
    </source>
</evidence>
<keyword evidence="2" id="KW-1185">Reference proteome</keyword>
<reference evidence="1" key="1">
    <citation type="submission" date="2019-10" db="EMBL/GenBank/DDBJ databases">
        <authorList>
            <consortium name="DOE Joint Genome Institute"/>
            <person name="Kuo A."/>
            <person name="Miyauchi S."/>
            <person name="Kiss E."/>
            <person name="Drula E."/>
            <person name="Kohler A."/>
            <person name="Sanchez-Garcia M."/>
            <person name="Andreopoulos B."/>
            <person name="Barry K.W."/>
            <person name="Bonito G."/>
            <person name="Buee M."/>
            <person name="Carver A."/>
            <person name="Chen C."/>
            <person name="Cichocki N."/>
            <person name="Clum A."/>
            <person name="Culley D."/>
            <person name="Crous P.W."/>
            <person name="Fauchery L."/>
            <person name="Girlanda M."/>
            <person name="Hayes R."/>
            <person name="Keri Z."/>
            <person name="Labutti K."/>
            <person name="Lipzen A."/>
            <person name="Lombard V."/>
            <person name="Magnuson J."/>
            <person name="Maillard F."/>
            <person name="Morin E."/>
            <person name="Murat C."/>
            <person name="Nolan M."/>
            <person name="Ohm R."/>
            <person name="Pangilinan J."/>
            <person name="Pereira M."/>
            <person name="Perotto S."/>
            <person name="Peter M."/>
            <person name="Riley R."/>
            <person name="Sitrit Y."/>
            <person name="Stielow B."/>
            <person name="Szollosi G."/>
            <person name="Zifcakova L."/>
            <person name="Stursova M."/>
            <person name="Spatafora J.W."/>
            <person name="Tedersoo L."/>
            <person name="Vaario L.-M."/>
            <person name="Yamada A."/>
            <person name="Yan M."/>
            <person name="Wang P."/>
            <person name="Xu J."/>
            <person name="Bruns T."/>
            <person name="Baldrian P."/>
            <person name="Vilgalys R."/>
            <person name="Henrissat B."/>
            <person name="Grigoriev I.V."/>
            <person name="Hibbett D."/>
            <person name="Nagy L.G."/>
            <person name="Martin F.M."/>
        </authorList>
    </citation>
    <scope>NUCLEOTIDE SEQUENCE</scope>
    <source>
        <strain evidence="1">P2</strain>
    </source>
</reference>
<comment type="caution">
    <text evidence="1">The sequence shown here is derived from an EMBL/GenBank/DDBJ whole genome shotgun (WGS) entry which is preliminary data.</text>
</comment>
<protein>
    <submittedName>
        <fullName evidence="1">Uncharacterized protein</fullName>
    </submittedName>
</protein>
<reference evidence="1" key="2">
    <citation type="journal article" date="2020" name="Nat. Commun.">
        <title>Large-scale genome sequencing of mycorrhizal fungi provides insights into the early evolution of symbiotic traits.</title>
        <authorList>
            <person name="Miyauchi S."/>
            <person name="Kiss E."/>
            <person name="Kuo A."/>
            <person name="Drula E."/>
            <person name="Kohler A."/>
            <person name="Sanchez-Garcia M."/>
            <person name="Morin E."/>
            <person name="Andreopoulos B."/>
            <person name="Barry K.W."/>
            <person name="Bonito G."/>
            <person name="Buee M."/>
            <person name="Carver A."/>
            <person name="Chen C."/>
            <person name="Cichocki N."/>
            <person name="Clum A."/>
            <person name="Culley D."/>
            <person name="Crous P.W."/>
            <person name="Fauchery L."/>
            <person name="Girlanda M."/>
            <person name="Hayes R.D."/>
            <person name="Keri Z."/>
            <person name="LaButti K."/>
            <person name="Lipzen A."/>
            <person name="Lombard V."/>
            <person name="Magnuson J."/>
            <person name="Maillard F."/>
            <person name="Murat C."/>
            <person name="Nolan M."/>
            <person name="Ohm R.A."/>
            <person name="Pangilinan J."/>
            <person name="Pereira M.F."/>
            <person name="Perotto S."/>
            <person name="Peter M."/>
            <person name="Pfister S."/>
            <person name="Riley R."/>
            <person name="Sitrit Y."/>
            <person name="Stielow J.B."/>
            <person name="Szollosi G."/>
            <person name="Zifcakova L."/>
            <person name="Stursova M."/>
            <person name="Spatafora J.W."/>
            <person name="Tedersoo L."/>
            <person name="Vaario L.M."/>
            <person name="Yamada A."/>
            <person name="Yan M."/>
            <person name="Wang P."/>
            <person name="Xu J."/>
            <person name="Bruns T."/>
            <person name="Baldrian P."/>
            <person name="Vilgalys R."/>
            <person name="Dunand C."/>
            <person name="Henrissat B."/>
            <person name="Grigoriev I.V."/>
            <person name="Hibbett D."/>
            <person name="Nagy L.G."/>
            <person name="Martin F.M."/>
        </authorList>
    </citation>
    <scope>NUCLEOTIDE SEQUENCE</scope>
    <source>
        <strain evidence="1">P2</strain>
    </source>
</reference>
<accession>A0ACB6YYY6</accession>
<sequence>MPKGNKQAEAANKKKLVEQKEAAIQCAVELYQILAHSNPEKLVGYRTVCKMVEDEMEREVGVRIELCYNTICARLNGVYSLSQFNQEKAWLLPEEECQGHRP</sequence>
<proteinExistence type="predicted"/>